<dbReference type="EMBL" id="AP035768">
    <property type="protein sequence ID" value="BFO16857.1"/>
    <property type="molecule type" value="Genomic_DNA"/>
</dbReference>
<name>A0AAT9HHQ8_9ACTN</name>
<gene>
    <name evidence="2" type="ORF">SHKM778_32450</name>
</gene>
<dbReference type="AlphaFoldDB" id="A0AAT9HHQ8"/>
<accession>A0AAT9HHQ8</accession>
<organism evidence="2">
    <name type="scientific">Streptomyces haneummycinicus</name>
    <dbReference type="NCBI Taxonomy" id="3074435"/>
    <lineage>
        <taxon>Bacteria</taxon>
        <taxon>Bacillati</taxon>
        <taxon>Actinomycetota</taxon>
        <taxon>Actinomycetes</taxon>
        <taxon>Kitasatosporales</taxon>
        <taxon>Streptomycetaceae</taxon>
        <taxon>Streptomyces</taxon>
    </lineage>
</organism>
<reference evidence="2" key="2">
    <citation type="submission" date="2024-07" db="EMBL/GenBank/DDBJ databases">
        <title>Streptomyces haneummycinica sp. nov., a new antibiotic-producing actinobacterium isolated from marine sediment.</title>
        <authorList>
            <person name="Uemura M."/>
            <person name="Hamada M."/>
            <person name="Hirano S."/>
            <person name="Kobayashi K."/>
            <person name="Ohshiro T."/>
            <person name="Kobayashi T."/>
            <person name="Terahara T."/>
        </authorList>
    </citation>
    <scope>NUCLEOTIDE SEQUENCE</scope>
    <source>
        <strain evidence="2">KM77-8</strain>
    </source>
</reference>
<proteinExistence type="predicted"/>
<feature type="region of interest" description="Disordered" evidence="1">
    <location>
        <begin position="313"/>
        <end position="351"/>
    </location>
</feature>
<evidence type="ECO:0000313" key="2">
    <source>
        <dbReference type="EMBL" id="BFO16857.1"/>
    </source>
</evidence>
<feature type="compositionally biased region" description="Basic and acidic residues" evidence="1">
    <location>
        <begin position="342"/>
        <end position="351"/>
    </location>
</feature>
<protein>
    <submittedName>
        <fullName evidence="2">Uncharacterized protein</fullName>
    </submittedName>
</protein>
<sequence>MNAQQGELVGAAGEGRVEQGESVVGCEGGQAKPAHPVPVGVGDCTHARIDVPHAERQRGGGEPLRPAVVGEGVEEDVGRRVVALPGGEYGPARRREQHEGLEIQVVGEFVQMPGGVRLGPQHGVEAVSREFGDQCAVGDSGGVHDGGQRMLGRDPGQHARHLFPVGDVGRHDRDLGAQRLQLPGQLHRAGRGPAATAHQNQPSYAVLHDQMACHHSAQAARATRHQHRAVTAPRLRTRPTRSLVVGNPGNQAWYGHVAAVDGELGFRRRGRRGQNGEGLGTSVGVQEREAARVLGLGGPHQTPHRRLRQVEGVFETGRDGVPGDDDEPGAGEPLVRQPRPYRRQDVRQLGA</sequence>
<reference evidence="2" key="1">
    <citation type="submission" date="2024-06" db="EMBL/GenBank/DDBJ databases">
        <authorList>
            <consortium name="consrtm"/>
            <person name="Uemura M."/>
            <person name="Terahara T."/>
        </authorList>
    </citation>
    <scope>NUCLEOTIDE SEQUENCE</scope>
    <source>
        <strain evidence="2">KM77-8</strain>
    </source>
</reference>
<evidence type="ECO:0000256" key="1">
    <source>
        <dbReference type="SAM" id="MobiDB-lite"/>
    </source>
</evidence>
<feature type="region of interest" description="Disordered" evidence="1">
    <location>
        <begin position="21"/>
        <end position="44"/>
    </location>
</feature>